<dbReference type="GO" id="GO:0046872">
    <property type="term" value="F:metal ion binding"/>
    <property type="evidence" value="ECO:0007669"/>
    <property type="project" value="UniProtKB-KW"/>
</dbReference>
<dbReference type="Gene3D" id="3.90.850.10">
    <property type="entry name" value="Fumarylacetoacetase-like, C-terminal domain"/>
    <property type="match status" value="1"/>
</dbReference>
<sequence>MATAKGLYNEKIYPVPMDVQPETNDVRGLPDNNVTWRVPVNGTVYGAALNYREELDELGDALHEKPYNKPPEAPVLYIKPVNTLNPHQHPVPMPADENELQTGASLGIVIGKTAVQVNPGDAWEYIEGFTAANDISLPFESFHRPPIKQKARDKFCPVGPWIVDKADVPDPDQLTIETKVNSETKQKASTAGLVRSIPRLLADVTEFMTLYEGDVLLTGTPARPPHVQKGDHVQVTIEQIGTLENTIQ</sequence>
<dbReference type="GO" id="GO:0018800">
    <property type="term" value="F:5-oxopent-3-ene-1,2,5-tricarboxylate decarboxylase activity"/>
    <property type="evidence" value="ECO:0007669"/>
    <property type="project" value="InterPro"/>
</dbReference>
<dbReference type="Pfam" id="PF01557">
    <property type="entry name" value="FAA_hydrolase"/>
    <property type="match status" value="1"/>
</dbReference>
<keyword evidence="4" id="KW-1185">Reference proteome</keyword>
<gene>
    <name evidence="3" type="ORF">SAMN04488054_10193</name>
</gene>
<dbReference type="AlphaFoldDB" id="A0A1I4HYH4"/>
<evidence type="ECO:0000313" key="3">
    <source>
        <dbReference type="EMBL" id="SFL47192.1"/>
    </source>
</evidence>
<organism evidence="3 4">
    <name type="scientific">Salibacterium qingdaonense</name>
    <dbReference type="NCBI Taxonomy" id="266892"/>
    <lineage>
        <taxon>Bacteria</taxon>
        <taxon>Bacillati</taxon>
        <taxon>Bacillota</taxon>
        <taxon>Bacilli</taxon>
        <taxon>Bacillales</taxon>
        <taxon>Bacillaceae</taxon>
    </lineage>
</organism>
<dbReference type="SUPFAM" id="SSF56529">
    <property type="entry name" value="FAH"/>
    <property type="match status" value="1"/>
</dbReference>
<dbReference type="PANTHER" id="PTHR11820">
    <property type="entry name" value="ACYLPYRUVASE"/>
    <property type="match status" value="1"/>
</dbReference>
<proteinExistence type="predicted"/>
<evidence type="ECO:0000256" key="1">
    <source>
        <dbReference type="ARBA" id="ARBA00022723"/>
    </source>
</evidence>
<dbReference type="STRING" id="266892.SAMN04488054_10193"/>
<keyword evidence="1" id="KW-0479">Metal-binding</keyword>
<dbReference type="InterPro" id="IPR036663">
    <property type="entry name" value="Fumarylacetoacetase_C_sf"/>
</dbReference>
<dbReference type="RefSeq" id="WP_177195368.1">
    <property type="nucleotide sequence ID" value="NZ_FOTY01000001.1"/>
</dbReference>
<dbReference type="EMBL" id="FOTY01000001">
    <property type="protein sequence ID" value="SFL47192.1"/>
    <property type="molecule type" value="Genomic_DNA"/>
</dbReference>
<protein>
    <submittedName>
        <fullName evidence="3">5-carboxy-2-oxohept-3-enedioate decarboxylase HpaG1 subunit</fullName>
    </submittedName>
</protein>
<feature type="domain" description="Fumarylacetoacetase-like C-terminal" evidence="2">
    <location>
        <begin position="43"/>
        <end position="247"/>
    </location>
</feature>
<name>A0A1I4HYH4_9BACI</name>
<dbReference type="GO" id="GO:0008704">
    <property type="term" value="F:5-carboxymethyl-2-hydroxymuconate delta-isomerase activity"/>
    <property type="evidence" value="ECO:0007669"/>
    <property type="project" value="InterPro"/>
</dbReference>
<dbReference type="InterPro" id="IPR011234">
    <property type="entry name" value="Fumarylacetoacetase-like_C"/>
</dbReference>
<dbReference type="Proteomes" id="UP000199668">
    <property type="component" value="Unassembled WGS sequence"/>
</dbReference>
<dbReference type="NCBIfam" id="TIGR02305">
    <property type="entry name" value="HpaG-N-term"/>
    <property type="match status" value="1"/>
</dbReference>
<dbReference type="InterPro" id="IPR012686">
    <property type="entry name" value="HPA_isomer/decarb_N"/>
</dbReference>
<reference evidence="3 4" key="1">
    <citation type="submission" date="2016-10" db="EMBL/GenBank/DDBJ databases">
        <authorList>
            <person name="de Groot N.N."/>
        </authorList>
    </citation>
    <scope>NUCLEOTIDE SEQUENCE [LARGE SCALE GENOMIC DNA]</scope>
    <source>
        <strain evidence="3 4">CGMCC 1.6134</strain>
    </source>
</reference>
<evidence type="ECO:0000313" key="4">
    <source>
        <dbReference type="Proteomes" id="UP000199668"/>
    </source>
</evidence>
<accession>A0A1I4HYH4</accession>
<evidence type="ECO:0000259" key="2">
    <source>
        <dbReference type="Pfam" id="PF01557"/>
    </source>
</evidence>
<dbReference type="PANTHER" id="PTHR11820:SF114">
    <property type="entry name" value="4-HYDROXYPHENYLACETATE CATABOLISM PROTEIN"/>
    <property type="match status" value="1"/>
</dbReference>